<proteinExistence type="predicted"/>
<keyword evidence="3" id="KW-1185">Reference proteome</keyword>
<protein>
    <submittedName>
        <fullName evidence="2">Uncharacterized protein</fullName>
    </submittedName>
</protein>
<feature type="region of interest" description="Disordered" evidence="1">
    <location>
        <begin position="95"/>
        <end position="162"/>
    </location>
</feature>
<evidence type="ECO:0000313" key="2">
    <source>
        <dbReference type="EMBL" id="RXI09970.1"/>
    </source>
</evidence>
<feature type="compositionally biased region" description="Basic and acidic residues" evidence="1">
    <location>
        <begin position="13"/>
        <end position="32"/>
    </location>
</feature>
<organism evidence="2 3">
    <name type="scientific">Malus domestica</name>
    <name type="common">Apple</name>
    <name type="synonym">Pyrus malus</name>
    <dbReference type="NCBI Taxonomy" id="3750"/>
    <lineage>
        <taxon>Eukaryota</taxon>
        <taxon>Viridiplantae</taxon>
        <taxon>Streptophyta</taxon>
        <taxon>Embryophyta</taxon>
        <taxon>Tracheophyta</taxon>
        <taxon>Spermatophyta</taxon>
        <taxon>Magnoliopsida</taxon>
        <taxon>eudicotyledons</taxon>
        <taxon>Gunneridae</taxon>
        <taxon>Pentapetalae</taxon>
        <taxon>rosids</taxon>
        <taxon>fabids</taxon>
        <taxon>Rosales</taxon>
        <taxon>Rosaceae</taxon>
        <taxon>Amygdaloideae</taxon>
        <taxon>Maleae</taxon>
        <taxon>Malus</taxon>
    </lineage>
</organism>
<accession>A0A498KPD9</accession>
<sequence>MTDEACTEAGAAEGRRRVKQEAAHGGDFSKDAGLHCGVGLGLVDDFDGDGGVVDEGLDGGGQGSCDGDLAIAVAIEAFEDLSGLLGDEAALVDASRHVPSKPPGNRPEARPQGSPEVCSGDRRSEEASPLQAGNGGAERDQEVPEEHGAPDPQAAIPKAGEGENANWASWAWRSFNGSDFRASTVFLVDPNPPNEPESKPESPRSEESVREVKTKESEKTKTTATATAMAMAIL</sequence>
<evidence type="ECO:0000256" key="1">
    <source>
        <dbReference type="SAM" id="MobiDB-lite"/>
    </source>
</evidence>
<feature type="compositionally biased region" description="Basic and acidic residues" evidence="1">
    <location>
        <begin position="196"/>
        <end position="221"/>
    </location>
</feature>
<dbReference type="AlphaFoldDB" id="A0A498KPD9"/>
<comment type="caution">
    <text evidence="2">The sequence shown here is derived from an EMBL/GenBank/DDBJ whole genome shotgun (WGS) entry which is preliminary data.</text>
</comment>
<feature type="region of interest" description="Disordered" evidence="1">
    <location>
        <begin position="1"/>
        <end position="32"/>
    </location>
</feature>
<name>A0A498KPD9_MALDO</name>
<gene>
    <name evidence="2" type="ORF">DVH24_021734</name>
</gene>
<dbReference type="EMBL" id="RDQH01000077">
    <property type="protein sequence ID" value="RXI09970.1"/>
    <property type="molecule type" value="Genomic_DNA"/>
</dbReference>
<dbReference type="Proteomes" id="UP000290289">
    <property type="component" value="Unassembled WGS sequence"/>
</dbReference>
<evidence type="ECO:0000313" key="3">
    <source>
        <dbReference type="Proteomes" id="UP000290289"/>
    </source>
</evidence>
<feature type="region of interest" description="Disordered" evidence="1">
    <location>
        <begin position="184"/>
        <end position="224"/>
    </location>
</feature>
<reference evidence="2 3" key="1">
    <citation type="submission" date="2018-10" db="EMBL/GenBank/DDBJ databases">
        <title>A high-quality apple genome assembly.</title>
        <authorList>
            <person name="Hu J."/>
        </authorList>
    </citation>
    <scope>NUCLEOTIDE SEQUENCE [LARGE SCALE GENOMIC DNA]</scope>
    <source>
        <strain evidence="3">cv. HFTH1</strain>
        <tissue evidence="2">Young leaf</tissue>
    </source>
</reference>
<feature type="compositionally biased region" description="Basic and acidic residues" evidence="1">
    <location>
        <begin position="137"/>
        <end position="149"/>
    </location>
</feature>